<dbReference type="EMBL" id="JALPTH010000025">
    <property type="protein sequence ID" value="MCK8680314.1"/>
    <property type="molecule type" value="Genomic_DNA"/>
</dbReference>
<feature type="compositionally biased region" description="Pro residues" evidence="1">
    <location>
        <begin position="44"/>
        <end position="55"/>
    </location>
</feature>
<comment type="caution">
    <text evidence="2">The sequence shown here is derived from an EMBL/GenBank/DDBJ whole genome shotgun (WGS) entry which is preliminary data.</text>
</comment>
<name>A0ABT0IG64_9ACTN</name>
<proteinExistence type="predicted"/>
<dbReference type="RefSeq" id="WP_248636122.1">
    <property type="nucleotide sequence ID" value="NZ_JALPTH010000025.1"/>
</dbReference>
<feature type="region of interest" description="Disordered" evidence="1">
    <location>
        <begin position="1"/>
        <end position="74"/>
    </location>
</feature>
<gene>
    <name evidence="2" type="ORF">M1O15_23540</name>
</gene>
<accession>A0ABT0IG64</accession>
<evidence type="ECO:0000313" key="3">
    <source>
        <dbReference type="Proteomes" id="UP001522868"/>
    </source>
</evidence>
<keyword evidence="3" id="KW-1185">Reference proteome</keyword>
<organism evidence="2 3">
    <name type="scientific">Streptomyces lichenis</name>
    <dbReference type="NCBI Taxonomy" id="2306967"/>
    <lineage>
        <taxon>Bacteria</taxon>
        <taxon>Bacillati</taxon>
        <taxon>Actinomycetota</taxon>
        <taxon>Actinomycetes</taxon>
        <taxon>Kitasatosporales</taxon>
        <taxon>Streptomycetaceae</taxon>
        <taxon>Streptomyces</taxon>
    </lineage>
</organism>
<evidence type="ECO:0000256" key="1">
    <source>
        <dbReference type="SAM" id="MobiDB-lite"/>
    </source>
</evidence>
<protein>
    <recommendedName>
        <fullName evidence="4">Protease</fullName>
    </recommendedName>
</protein>
<sequence length="74" mass="7299">MTEQPPGTALPQPATDASTTEPPGSDPTLPVEVVVEDHSAEPGPETPAPPAPDLPAPDTAPVAPVTGGGQEEIA</sequence>
<evidence type="ECO:0000313" key="2">
    <source>
        <dbReference type="EMBL" id="MCK8680314.1"/>
    </source>
</evidence>
<reference evidence="2 3" key="1">
    <citation type="submission" date="2022-04" db="EMBL/GenBank/DDBJ databases">
        <title>Streptomyces sp. nov. LCR6-01 isolated from Lichen of Dirinaria sp.</title>
        <authorList>
            <person name="Kanchanasin P."/>
            <person name="Tanasupawat S."/>
            <person name="Phongsopitanun W."/>
        </authorList>
    </citation>
    <scope>NUCLEOTIDE SEQUENCE [LARGE SCALE GENOMIC DNA]</scope>
    <source>
        <strain evidence="2 3">LCR6-01</strain>
    </source>
</reference>
<evidence type="ECO:0008006" key="4">
    <source>
        <dbReference type="Google" id="ProtNLM"/>
    </source>
</evidence>
<feature type="compositionally biased region" description="Low complexity" evidence="1">
    <location>
        <begin position="56"/>
        <end position="65"/>
    </location>
</feature>
<dbReference type="Proteomes" id="UP001522868">
    <property type="component" value="Unassembled WGS sequence"/>
</dbReference>